<dbReference type="GO" id="GO:0000387">
    <property type="term" value="P:spliceosomal snRNP assembly"/>
    <property type="evidence" value="ECO:0007669"/>
    <property type="project" value="UniProtKB-UniRule"/>
</dbReference>
<dbReference type="Proteomes" id="UP001367676">
    <property type="component" value="Unassembled WGS sequence"/>
</dbReference>
<dbReference type="SMART" id="SM00651">
    <property type="entry name" value="Sm"/>
    <property type="match status" value="1"/>
</dbReference>
<evidence type="ECO:0000256" key="7">
    <source>
        <dbReference type="ARBA" id="ARBA00022728"/>
    </source>
</evidence>
<dbReference type="InterPro" id="IPR001163">
    <property type="entry name" value="Sm_dom_euk/arc"/>
</dbReference>
<evidence type="ECO:0000256" key="10">
    <source>
        <dbReference type="ARBA" id="ARBA00023274"/>
    </source>
</evidence>
<evidence type="ECO:0000256" key="11">
    <source>
        <dbReference type="ARBA" id="ARBA00033126"/>
    </source>
</evidence>
<dbReference type="GO" id="GO:0003723">
    <property type="term" value="F:RNA binding"/>
    <property type="evidence" value="ECO:0007669"/>
    <property type="project" value="InterPro"/>
</dbReference>
<evidence type="ECO:0000259" key="15">
    <source>
        <dbReference type="PROSITE" id="PS52002"/>
    </source>
</evidence>
<evidence type="ECO:0000313" key="16">
    <source>
        <dbReference type="EMBL" id="KAK7590393.1"/>
    </source>
</evidence>
<comment type="function">
    <text evidence="12">Plays a role in pre-mRNA splicing as a core component of the spliceosomal U1, U2, U4 and U5 small nuclear ribonucleoproteins (snRNPs), the building blocks of the spliceosome.</text>
</comment>
<keyword evidence="17" id="KW-1185">Reference proteome</keyword>
<dbReference type="InterPro" id="IPR027141">
    <property type="entry name" value="LSm4/Sm_D1/D3"/>
</dbReference>
<dbReference type="PROSITE" id="PS52002">
    <property type="entry name" value="SM"/>
    <property type="match status" value="1"/>
</dbReference>
<dbReference type="Gene3D" id="2.30.30.100">
    <property type="match status" value="1"/>
</dbReference>
<name>A0AAN9TK02_9HEMI</name>
<proteinExistence type="inferred from homology"/>
<evidence type="ECO:0000256" key="3">
    <source>
        <dbReference type="ARBA" id="ARBA00008146"/>
    </source>
</evidence>
<dbReference type="CDD" id="cd01721">
    <property type="entry name" value="Sm_D3"/>
    <property type="match status" value="1"/>
</dbReference>
<comment type="subcellular location">
    <subcellularLocation>
        <location evidence="2">Cytoplasm</location>
        <location evidence="2">Cytosol</location>
    </subcellularLocation>
    <subcellularLocation>
        <location evidence="1 13">Nucleus</location>
    </subcellularLocation>
</comment>
<keyword evidence="7" id="KW-0747">Spliceosome</keyword>
<evidence type="ECO:0000256" key="4">
    <source>
        <dbReference type="ARBA" id="ARBA00020160"/>
    </source>
</evidence>
<evidence type="ECO:0000256" key="9">
    <source>
        <dbReference type="ARBA" id="ARBA00023242"/>
    </source>
</evidence>
<dbReference type="PANTHER" id="PTHR23338">
    <property type="entry name" value="SMALL NUCLEAR RIBONUCLEOPROTEIN SM"/>
    <property type="match status" value="1"/>
</dbReference>
<dbReference type="InterPro" id="IPR010920">
    <property type="entry name" value="LSM_dom_sf"/>
</dbReference>
<keyword evidence="9 13" id="KW-0539">Nucleus</keyword>
<feature type="domain" description="Sm" evidence="15">
    <location>
        <begin position="5"/>
        <end position="77"/>
    </location>
</feature>
<evidence type="ECO:0000256" key="12">
    <source>
        <dbReference type="ARBA" id="ARBA00058057"/>
    </source>
</evidence>
<dbReference type="SUPFAM" id="SSF50182">
    <property type="entry name" value="Sm-like ribonucleoproteins"/>
    <property type="match status" value="1"/>
</dbReference>
<evidence type="ECO:0000256" key="8">
    <source>
        <dbReference type="ARBA" id="ARBA00023187"/>
    </source>
</evidence>
<accession>A0AAN9TK02</accession>
<evidence type="ECO:0000313" key="17">
    <source>
        <dbReference type="Proteomes" id="UP001367676"/>
    </source>
</evidence>
<feature type="region of interest" description="Disordered" evidence="14">
    <location>
        <begin position="84"/>
        <end position="128"/>
    </location>
</feature>
<dbReference type="InterPro" id="IPR047575">
    <property type="entry name" value="Sm"/>
</dbReference>
<keyword evidence="5" id="KW-0963">Cytoplasm</keyword>
<dbReference type="Pfam" id="PF01423">
    <property type="entry name" value="LSM"/>
    <property type="match status" value="1"/>
</dbReference>
<evidence type="ECO:0000256" key="14">
    <source>
        <dbReference type="SAM" id="MobiDB-lite"/>
    </source>
</evidence>
<sequence>MSIGIPIKLLHESEGHTVTCETITSEIFRGKLIEAEDNMNCNMSSVIVTYRDGTTANLENVYIRGSKIRFFILPDMLKNAPMFKKTGPKTAGASRGKSGILRAQAARGRGRGSGNQQRTGTWAGTQRK</sequence>
<evidence type="ECO:0000256" key="13">
    <source>
        <dbReference type="RuleBase" id="RU365050"/>
    </source>
</evidence>
<evidence type="ECO:0000256" key="6">
    <source>
        <dbReference type="ARBA" id="ARBA00022664"/>
    </source>
</evidence>
<reference evidence="16 17" key="1">
    <citation type="submission" date="2024-03" db="EMBL/GenBank/DDBJ databases">
        <title>Adaptation during the transition from Ophiocordyceps entomopathogen to insect associate is accompanied by gene loss and intensified selection.</title>
        <authorList>
            <person name="Ward C.M."/>
            <person name="Onetto C.A."/>
            <person name="Borneman A.R."/>
        </authorList>
    </citation>
    <scope>NUCLEOTIDE SEQUENCE [LARGE SCALE GENOMIC DNA]</scope>
    <source>
        <strain evidence="16">AWRI1</strain>
        <tissue evidence="16">Single Adult Female</tissue>
    </source>
</reference>
<evidence type="ECO:0000256" key="5">
    <source>
        <dbReference type="ARBA" id="ARBA00022490"/>
    </source>
</evidence>
<keyword evidence="6 13" id="KW-0507">mRNA processing</keyword>
<dbReference type="InterPro" id="IPR034099">
    <property type="entry name" value="SmD3"/>
</dbReference>
<protein>
    <recommendedName>
        <fullName evidence="4 13">Small nuclear ribonucleoprotein Sm D3</fullName>
        <shortName evidence="13">Sm-D3</shortName>
    </recommendedName>
    <alternativeName>
        <fullName evidence="11 13">snRNP core protein D3</fullName>
    </alternativeName>
</protein>
<comment type="similarity">
    <text evidence="3 13">Belongs to the snRNP core protein family.</text>
</comment>
<keyword evidence="8 13" id="KW-0508">mRNA splicing</keyword>
<comment type="caution">
    <text evidence="16">The sequence shown here is derived from an EMBL/GenBank/DDBJ whole genome shotgun (WGS) entry which is preliminary data.</text>
</comment>
<dbReference type="FunFam" id="2.30.30.100:FF:000002">
    <property type="entry name" value="Small nuclear ribonucleoprotein Sm D3"/>
    <property type="match status" value="1"/>
</dbReference>
<gene>
    <name evidence="16" type="ORF">V9T40_002006</name>
</gene>
<keyword evidence="10 13" id="KW-0687">Ribonucleoprotein</keyword>
<evidence type="ECO:0000256" key="1">
    <source>
        <dbReference type="ARBA" id="ARBA00004123"/>
    </source>
</evidence>
<dbReference type="EMBL" id="JBBCAQ010000022">
    <property type="protein sequence ID" value="KAK7590393.1"/>
    <property type="molecule type" value="Genomic_DNA"/>
</dbReference>
<dbReference type="GO" id="GO:0005681">
    <property type="term" value="C:spliceosomal complex"/>
    <property type="evidence" value="ECO:0007669"/>
    <property type="project" value="UniProtKB-KW"/>
</dbReference>
<dbReference type="AlphaFoldDB" id="A0AAN9TK02"/>
<evidence type="ECO:0000256" key="2">
    <source>
        <dbReference type="ARBA" id="ARBA00004514"/>
    </source>
</evidence>
<organism evidence="16 17">
    <name type="scientific">Parthenolecanium corni</name>
    <dbReference type="NCBI Taxonomy" id="536013"/>
    <lineage>
        <taxon>Eukaryota</taxon>
        <taxon>Metazoa</taxon>
        <taxon>Ecdysozoa</taxon>
        <taxon>Arthropoda</taxon>
        <taxon>Hexapoda</taxon>
        <taxon>Insecta</taxon>
        <taxon>Pterygota</taxon>
        <taxon>Neoptera</taxon>
        <taxon>Paraneoptera</taxon>
        <taxon>Hemiptera</taxon>
        <taxon>Sternorrhyncha</taxon>
        <taxon>Coccoidea</taxon>
        <taxon>Coccidae</taxon>
        <taxon>Parthenolecanium</taxon>
    </lineage>
</organism>
<dbReference type="GO" id="GO:0005829">
    <property type="term" value="C:cytosol"/>
    <property type="evidence" value="ECO:0007669"/>
    <property type="project" value="UniProtKB-SubCell"/>
</dbReference>